<dbReference type="GO" id="GO:0016491">
    <property type="term" value="F:oxidoreductase activity"/>
    <property type="evidence" value="ECO:0007669"/>
    <property type="project" value="UniProtKB-KW"/>
</dbReference>
<comment type="caution">
    <text evidence="6">The sequence shown here is derived from an EMBL/GenBank/DDBJ whole genome shotgun (WGS) entry which is preliminary data.</text>
</comment>
<accession>X0WU20</accession>
<dbReference type="EMBL" id="BARS01032449">
    <property type="protein sequence ID" value="GAG27958.1"/>
    <property type="molecule type" value="Genomic_DNA"/>
</dbReference>
<evidence type="ECO:0000313" key="6">
    <source>
        <dbReference type="EMBL" id="GAG27958.1"/>
    </source>
</evidence>
<dbReference type="AlphaFoldDB" id="X0WU20"/>
<dbReference type="InterPro" id="IPR003813">
    <property type="entry name" value="MvhD/FlpD"/>
</dbReference>
<proteinExistence type="predicted"/>
<evidence type="ECO:0000256" key="4">
    <source>
        <dbReference type="ARBA" id="ARBA00023014"/>
    </source>
</evidence>
<keyword evidence="1" id="KW-0479">Metal-binding</keyword>
<feature type="domain" description="F420-non-reducing hydrogenase iron-sulfur subunit D" evidence="5">
    <location>
        <begin position="9"/>
        <end position="49"/>
    </location>
</feature>
<protein>
    <recommendedName>
        <fullName evidence="5">F420-non-reducing hydrogenase iron-sulfur subunit D domain-containing protein</fullName>
    </recommendedName>
</protein>
<dbReference type="GO" id="GO:0051536">
    <property type="term" value="F:iron-sulfur cluster binding"/>
    <property type="evidence" value="ECO:0007669"/>
    <property type="project" value="UniProtKB-KW"/>
</dbReference>
<evidence type="ECO:0000259" key="5">
    <source>
        <dbReference type="Pfam" id="PF02662"/>
    </source>
</evidence>
<keyword evidence="4" id="KW-0411">Iron-sulfur</keyword>
<evidence type="ECO:0000256" key="2">
    <source>
        <dbReference type="ARBA" id="ARBA00023002"/>
    </source>
</evidence>
<keyword evidence="3" id="KW-0408">Iron</keyword>
<evidence type="ECO:0000256" key="3">
    <source>
        <dbReference type="ARBA" id="ARBA00023004"/>
    </source>
</evidence>
<dbReference type="Pfam" id="PF02662">
    <property type="entry name" value="FlpD"/>
    <property type="match status" value="1"/>
</dbReference>
<reference evidence="6" key="1">
    <citation type="journal article" date="2014" name="Front. Microbiol.">
        <title>High frequency of phylogenetically diverse reductive dehalogenase-homologous genes in deep subseafloor sedimentary metagenomes.</title>
        <authorList>
            <person name="Kawai M."/>
            <person name="Futagami T."/>
            <person name="Toyoda A."/>
            <person name="Takaki Y."/>
            <person name="Nishi S."/>
            <person name="Hori S."/>
            <person name="Arai W."/>
            <person name="Tsubouchi T."/>
            <person name="Morono Y."/>
            <person name="Uchiyama I."/>
            <person name="Ito T."/>
            <person name="Fujiyama A."/>
            <person name="Inagaki F."/>
            <person name="Takami H."/>
        </authorList>
    </citation>
    <scope>NUCLEOTIDE SEQUENCE</scope>
    <source>
        <strain evidence="6">Expedition CK06-06</strain>
    </source>
</reference>
<keyword evidence="2" id="KW-0560">Oxidoreductase</keyword>
<organism evidence="6">
    <name type="scientific">marine sediment metagenome</name>
    <dbReference type="NCBI Taxonomy" id="412755"/>
    <lineage>
        <taxon>unclassified sequences</taxon>
        <taxon>metagenomes</taxon>
        <taxon>ecological metagenomes</taxon>
    </lineage>
</organism>
<name>X0WU20_9ZZZZ</name>
<feature type="non-terminal residue" evidence="6">
    <location>
        <position position="51"/>
    </location>
</feature>
<gene>
    <name evidence="6" type="ORF">S01H1_50367</name>
</gene>
<evidence type="ECO:0000256" key="1">
    <source>
        <dbReference type="ARBA" id="ARBA00022723"/>
    </source>
</evidence>
<sequence length="51" mass="5597">MAPAEKPKILAFVCNWCAYAGADLAGVSRIQYPSNVRLIRVMCTGRVNHGF</sequence>
<dbReference type="GO" id="GO:0046872">
    <property type="term" value="F:metal ion binding"/>
    <property type="evidence" value="ECO:0007669"/>
    <property type="project" value="UniProtKB-KW"/>
</dbReference>